<evidence type="ECO:0000313" key="2">
    <source>
        <dbReference type="Proteomes" id="UP001157418"/>
    </source>
</evidence>
<accession>A0AAU9LTP6</accession>
<protein>
    <submittedName>
        <fullName evidence="1">Uncharacterized protein</fullName>
    </submittedName>
</protein>
<proteinExistence type="predicted"/>
<dbReference type="EMBL" id="CAKMRJ010000113">
    <property type="protein sequence ID" value="CAH1417777.1"/>
    <property type="molecule type" value="Genomic_DNA"/>
</dbReference>
<organism evidence="1 2">
    <name type="scientific">Lactuca virosa</name>
    <dbReference type="NCBI Taxonomy" id="75947"/>
    <lineage>
        <taxon>Eukaryota</taxon>
        <taxon>Viridiplantae</taxon>
        <taxon>Streptophyta</taxon>
        <taxon>Embryophyta</taxon>
        <taxon>Tracheophyta</taxon>
        <taxon>Spermatophyta</taxon>
        <taxon>Magnoliopsida</taxon>
        <taxon>eudicotyledons</taxon>
        <taxon>Gunneridae</taxon>
        <taxon>Pentapetalae</taxon>
        <taxon>asterids</taxon>
        <taxon>campanulids</taxon>
        <taxon>Asterales</taxon>
        <taxon>Asteraceae</taxon>
        <taxon>Cichorioideae</taxon>
        <taxon>Cichorieae</taxon>
        <taxon>Lactucinae</taxon>
        <taxon>Lactuca</taxon>
    </lineage>
</organism>
<evidence type="ECO:0000313" key="1">
    <source>
        <dbReference type="EMBL" id="CAH1417777.1"/>
    </source>
</evidence>
<sequence length="136" mass="15245">MILNYKAKLRDQACANGDENLKLPPSTNDFAVSISADCAASSISAGSATFLVKTPFLKPNYRIASKIDWSFVLHDVTWIWLINCSCSVWLEPDIHPICVAEGYRIASKIDVDHMQRISHMKKSKIGKASKRKDRFS</sequence>
<dbReference type="Proteomes" id="UP001157418">
    <property type="component" value="Unassembled WGS sequence"/>
</dbReference>
<gene>
    <name evidence="1" type="ORF">LVIROSA_LOCUS5431</name>
</gene>
<reference evidence="1 2" key="1">
    <citation type="submission" date="2022-01" db="EMBL/GenBank/DDBJ databases">
        <authorList>
            <person name="Xiong W."/>
            <person name="Schranz E."/>
        </authorList>
    </citation>
    <scope>NUCLEOTIDE SEQUENCE [LARGE SCALE GENOMIC DNA]</scope>
</reference>
<keyword evidence="2" id="KW-1185">Reference proteome</keyword>
<name>A0AAU9LTP6_9ASTR</name>
<dbReference type="AlphaFoldDB" id="A0AAU9LTP6"/>
<comment type="caution">
    <text evidence="1">The sequence shown here is derived from an EMBL/GenBank/DDBJ whole genome shotgun (WGS) entry which is preliminary data.</text>
</comment>